<dbReference type="RefSeq" id="WP_011447089.1">
    <property type="nucleotide sequence ID" value="NC_007796.1"/>
</dbReference>
<dbReference type="InterPro" id="IPR036390">
    <property type="entry name" value="WH_DNA-bd_sf"/>
</dbReference>
<proteinExistence type="predicted"/>
<sequence length="969" mass="111029">MPSQESDIATSSRILELLSDAPQGASIGEISSALNMNRNLVAKYLSILHMQGRVELRSYGKVKLYKKTTRIPFHALSLITRGCVIGLDQLLYVKEVLGYCREMTGSDKNELLSKPFSEIFHPAFTNPVVKKYIQEYRNGAVAPPLYKEISWRKRGFDLTVVPCIFDDGTQGLALILAEQANNAPSHKKEKSHIRTYQYLTRETPNFILHLNAEGDVLYVNESYATYCNARASDLLHTNGIPLATQDDFTRIKEDVLKNWSLNEPTVSDIQVVMNDGSVRWQTWVFHPVREQGILTELHGYGRDITDERERENLYLRLQKEFNQDVQEKTSELREITAQLRKEIDERKSLELALKRSEEKYRNLTEITTDIIWETDLFGTIVYINPKATSILGYSPEELVGKKIWSKINPDYRNHIEHYFSGAKCSPFEQIAFPMTRSDGLEVWIEFSGIPLFNDEHQFSGYRGIGRDITKSKLIEEHNQRLRAIIENTPDIVRISDIHGDLLYMNKAGRKILKIPETEDITRYNNASFMTSDEWTKILEGRSIAIREGIWQGLTRLIATDGTIIPVSQVIIAHKQGKGEEMLFSTVARDISDITKFRQELEDASVYSRNLIEVNLDPLVTIGPDGKIQDVNHATEMATGFSREKLIGTDFCSYFSDPVMAREGYERVFLQGYVRDYPLEIIHKDGHSTPVLYNASVYRDKNGNIQGVFAAARDITEIVKFQKKLEESHNYTRNLIEASLDPLVTIGQDGKIQDVNHATEMVTGYARENLIGTDFCAYFKDPKKAREGYERVFSQGYVRDYPLEIIHKDGHSTPVLYNASVYRDKNGNIQGVFAAARDITALLESEFTLAASRDYYLKILDEFPNPIWRSGPDAKCNYFNKAWLKFTGRTLEEEYDDGWATGVHPDDLDRCISQYLSSFDKRIPFYIQYRLRHHDGSYHRIADYGAPIYDLKGEFTGYIGSCYDLDKEEP</sequence>
<dbReference type="SUPFAM" id="SSF55785">
    <property type="entry name" value="PYP-like sensor domain (PAS domain)"/>
    <property type="match status" value="6"/>
</dbReference>
<dbReference type="AlphaFoldDB" id="Q2FN65"/>
<dbReference type="PANTHER" id="PTHR43304">
    <property type="entry name" value="PHYTOCHROME-LIKE PROTEIN CPH1"/>
    <property type="match status" value="1"/>
</dbReference>
<feature type="domain" description="PAS" evidence="7">
    <location>
        <begin position="477"/>
        <end position="548"/>
    </location>
</feature>
<dbReference type="InParanoid" id="Q2FN65"/>
<evidence type="ECO:0000256" key="3">
    <source>
        <dbReference type="ARBA" id="ARBA00022553"/>
    </source>
</evidence>
<evidence type="ECO:0000256" key="2">
    <source>
        <dbReference type="ARBA" id="ARBA00012438"/>
    </source>
</evidence>
<keyword evidence="6" id="KW-0175">Coiled coil</keyword>
<evidence type="ECO:0000259" key="7">
    <source>
        <dbReference type="PROSITE" id="PS50112"/>
    </source>
</evidence>
<dbReference type="InterPro" id="IPR000014">
    <property type="entry name" value="PAS"/>
</dbReference>
<evidence type="ECO:0000259" key="8">
    <source>
        <dbReference type="PROSITE" id="PS50113"/>
    </source>
</evidence>
<dbReference type="EC" id="2.7.13.3" evidence="2"/>
<name>Q2FN65_METHJ</name>
<dbReference type="InterPro" id="IPR013767">
    <property type="entry name" value="PAS_fold"/>
</dbReference>
<dbReference type="SMART" id="SM00086">
    <property type="entry name" value="PAC"/>
    <property type="match status" value="6"/>
</dbReference>
<feature type="domain" description="PAS" evidence="7">
    <location>
        <begin position="356"/>
        <end position="416"/>
    </location>
</feature>
<dbReference type="SUPFAM" id="SSF46785">
    <property type="entry name" value="Winged helix' DNA-binding domain"/>
    <property type="match status" value="1"/>
</dbReference>
<dbReference type="GeneID" id="3923931"/>
<dbReference type="EMBL" id="CP000254">
    <property type="protein sequence ID" value="ABD39792.1"/>
    <property type="molecule type" value="Genomic_DNA"/>
</dbReference>
<dbReference type="Pfam" id="PF13426">
    <property type="entry name" value="PAS_9"/>
    <property type="match status" value="3"/>
</dbReference>
<dbReference type="InterPro" id="IPR000700">
    <property type="entry name" value="PAS-assoc_C"/>
</dbReference>
<dbReference type="GO" id="GO:0004673">
    <property type="term" value="F:protein histidine kinase activity"/>
    <property type="evidence" value="ECO:0007669"/>
    <property type="project" value="UniProtKB-EC"/>
</dbReference>
<dbReference type="PROSITE" id="PS50113">
    <property type="entry name" value="PAC"/>
    <property type="match status" value="4"/>
</dbReference>
<dbReference type="STRING" id="323259.Mhun_0011"/>
<protein>
    <recommendedName>
        <fullName evidence="2">histidine kinase</fullName>
        <ecNumber evidence="2">2.7.13.3</ecNumber>
    </recommendedName>
</protein>
<evidence type="ECO:0000256" key="1">
    <source>
        <dbReference type="ARBA" id="ARBA00000085"/>
    </source>
</evidence>
<dbReference type="Pfam" id="PF08448">
    <property type="entry name" value="PAS_4"/>
    <property type="match status" value="1"/>
</dbReference>
<keyword evidence="4" id="KW-0808">Transferase</keyword>
<dbReference type="GO" id="GO:0006355">
    <property type="term" value="P:regulation of DNA-templated transcription"/>
    <property type="evidence" value="ECO:0007669"/>
    <property type="project" value="InterPro"/>
</dbReference>
<dbReference type="OrthoDB" id="141807at2157"/>
<dbReference type="CDD" id="cd00090">
    <property type="entry name" value="HTH_ARSR"/>
    <property type="match status" value="1"/>
</dbReference>
<dbReference type="PROSITE" id="PS50112">
    <property type="entry name" value="PAS"/>
    <property type="match status" value="4"/>
</dbReference>
<keyword evidence="5" id="KW-0418">Kinase</keyword>
<feature type="coiled-coil region" evidence="6">
    <location>
        <begin position="318"/>
        <end position="366"/>
    </location>
</feature>
<dbReference type="EnsemblBacteria" id="ABD39792">
    <property type="protein sequence ID" value="ABD39792"/>
    <property type="gene ID" value="Mhun_0011"/>
</dbReference>
<dbReference type="HOGENOM" id="CLU_305811_0_0_2"/>
<dbReference type="Pfam" id="PF00989">
    <property type="entry name" value="PAS"/>
    <property type="match status" value="1"/>
</dbReference>
<dbReference type="Pfam" id="PF08447">
    <property type="entry name" value="PAS_3"/>
    <property type="match status" value="1"/>
</dbReference>
<dbReference type="InterPro" id="IPR036388">
    <property type="entry name" value="WH-like_DNA-bd_sf"/>
</dbReference>
<organism evidence="9 10">
    <name type="scientific">Methanospirillum hungatei JF-1 (strain ATCC 27890 / DSM 864 / NBRC 100397 / JF-1)</name>
    <dbReference type="NCBI Taxonomy" id="323259"/>
    <lineage>
        <taxon>Archaea</taxon>
        <taxon>Methanobacteriati</taxon>
        <taxon>Methanobacteriota</taxon>
        <taxon>Stenosarchaea group</taxon>
        <taxon>Methanomicrobia</taxon>
        <taxon>Methanomicrobiales</taxon>
        <taxon>Methanospirillaceae</taxon>
        <taxon>Methanospirillum</taxon>
    </lineage>
</organism>
<dbReference type="SMART" id="SM00091">
    <property type="entry name" value="PAS"/>
    <property type="match status" value="7"/>
</dbReference>
<feature type="domain" description="PAC" evidence="8">
    <location>
        <begin position="924"/>
        <end position="969"/>
    </location>
</feature>
<keyword evidence="3" id="KW-0597">Phosphoprotein</keyword>
<dbReference type="CDD" id="cd00130">
    <property type="entry name" value="PAS"/>
    <property type="match status" value="5"/>
</dbReference>
<evidence type="ECO:0000313" key="10">
    <source>
        <dbReference type="Proteomes" id="UP000001941"/>
    </source>
</evidence>
<feature type="domain" description="PAC" evidence="8">
    <location>
        <begin position="428"/>
        <end position="480"/>
    </location>
</feature>
<comment type="catalytic activity">
    <reaction evidence="1">
        <text>ATP + protein L-histidine = ADP + protein N-phospho-L-histidine.</text>
        <dbReference type="EC" id="2.7.13.3"/>
    </reaction>
</comment>
<dbReference type="InterPro" id="IPR011991">
    <property type="entry name" value="ArsR-like_HTH"/>
</dbReference>
<dbReference type="InterPro" id="IPR052162">
    <property type="entry name" value="Sensor_kinase/Photoreceptor"/>
</dbReference>
<dbReference type="eggNOG" id="arCOG06712">
    <property type="taxonomic scope" value="Archaea"/>
</dbReference>
<dbReference type="InterPro" id="IPR013656">
    <property type="entry name" value="PAS_4"/>
</dbReference>
<dbReference type="InterPro" id="IPR001610">
    <property type="entry name" value="PAC"/>
</dbReference>
<dbReference type="FunFam" id="3.30.450.20:FF:000099">
    <property type="entry name" value="Sensory box sensor histidine kinase"/>
    <property type="match status" value="1"/>
</dbReference>
<dbReference type="InterPro" id="IPR035965">
    <property type="entry name" value="PAS-like_dom_sf"/>
</dbReference>
<keyword evidence="10" id="KW-1185">Reference proteome</keyword>
<feature type="domain" description="PAS" evidence="7">
    <location>
        <begin position="727"/>
        <end position="771"/>
    </location>
</feature>
<accession>Q2FN65</accession>
<dbReference type="InterPro" id="IPR013655">
    <property type="entry name" value="PAS_fold_3"/>
</dbReference>
<dbReference type="KEGG" id="mhu:Mhun_0011"/>
<dbReference type="Gene3D" id="1.20.120.1640">
    <property type="match status" value="2"/>
</dbReference>
<feature type="domain" description="PAC" evidence="8">
    <location>
        <begin position="674"/>
        <end position="726"/>
    </location>
</feature>
<dbReference type="eggNOG" id="arCOG03931">
    <property type="taxonomic scope" value="Archaea"/>
</dbReference>
<dbReference type="Gene3D" id="3.30.450.20">
    <property type="entry name" value="PAS domain"/>
    <property type="match status" value="4"/>
</dbReference>
<reference evidence="10" key="1">
    <citation type="journal article" date="2016" name="Stand. Genomic Sci.">
        <title>Complete genome sequence of Methanospirillum hungatei type strain JF1.</title>
        <authorList>
            <person name="Gunsalus R.P."/>
            <person name="Cook L.E."/>
            <person name="Crable B."/>
            <person name="Rohlin L."/>
            <person name="McDonald E."/>
            <person name="Mouttaki H."/>
            <person name="Sieber J.R."/>
            <person name="Poweleit N."/>
            <person name="Zhou H."/>
            <person name="Lapidus A.L."/>
            <person name="Daligault H.E."/>
            <person name="Land M."/>
            <person name="Gilna P."/>
            <person name="Ivanova N."/>
            <person name="Kyrpides N."/>
            <person name="Culley D.E."/>
            <person name="McInerney M.J."/>
        </authorList>
    </citation>
    <scope>NUCLEOTIDE SEQUENCE [LARGE SCALE GENOMIC DNA]</scope>
    <source>
        <strain evidence="10">ATCC 27890 / DSM 864 / NBRC 100397 / JF-1</strain>
    </source>
</reference>
<evidence type="ECO:0000256" key="4">
    <source>
        <dbReference type="ARBA" id="ARBA00022679"/>
    </source>
</evidence>
<dbReference type="Gene3D" id="1.10.10.10">
    <property type="entry name" value="Winged helix-like DNA-binding domain superfamily/Winged helix DNA-binding domain"/>
    <property type="match status" value="1"/>
</dbReference>
<dbReference type="Proteomes" id="UP000001941">
    <property type="component" value="Chromosome"/>
</dbReference>
<evidence type="ECO:0000256" key="6">
    <source>
        <dbReference type="SAM" id="Coils"/>
    </source>
</evidence>
<feature type="domain" description="PAC" evidence="8">
    <location>
        <begin position="798"/>
        <end position="850"/>
    </location>
</feature>
<gene>
    <name evidence="9" type="ordered locus">Mhun_0011</name>
</gene>
<evidence type="ECO:0000256" key="5">
    <source>
        <dbReference type="ARBA" id="ARBA00022777"/>
    </source>
</evidence>
<evidence type="ECO:0000313" key="9">
    <source>
        <dbReference type="EMBL" id="ABD39792.1"/>
    </source>
</evidence>
<dbReference type="PANTHER" id="PTHR43304:SF1">
    <property type="entry name" value="PAC DOMAIN-CONTAINING PROTEIN"/>
    <property type="match status" value="1"/>
</dbReference>
<feature type="domain" description="PAS" evidence="7">
    <location>
        <begin position="603"/>
        <end position="647"/>
    </location>
</feature>
<dbReference type="NCBIfam" id="TIGR00229">
    <property type="entry name" value="sensory_box"/>
    <property type="match status" value="6"/>
</dbReference>